<dbReference type="Pfam" id="PF02833">
    <property type="entry name" value="DHHA2"/>
    <property type="match status" value="1"/>
</dbReference>
<dbReference type="EMBL" id="CAMXCT010001391">
    <property type="protein sequence ID" value="CAI3989636.1"/>
    <property type="molecule type" value="Genomic_DNA"/>
</dbReference>
<dbReference type="GO" id="GO:0004309">
    <property type="term" value="F:exopolyphosphatase activity"/>
    <property type="evidence" value="ECO:0007669"/>
    <property type="project" value="TreeGrafter"/>
</dbReference>
<evidence type="ECO:0000256" key="3">
    <source>
        <dbReference type="ARBA" id="ARBA00022801"/>
    </source>
</evidence>
<dbReference type="InterPro" id="IPR038222">
    <property type="entry name" value="DHHA2_dom_sf"/>
</dbReference>
<feature type="compositionally biased region" description="Acidic residues" evidence="5">
    <location>
        <begin position="55"/>
        <end position="68"/>
    </location>
</feature>
<dbReference type="OrthoDB" id="374045at2759"/>
<comment type="caution">
    <text evidence="8">The sequence shown here is derived from an EMBL/GenBank/DDBJ whole genome shotgun (WGS) entry which is preliminary data.</text>
</comment>
<feature type="domain" description="DHHA2" evidence="7">
    <location>
        <begin position="709"/>
        <end position="878"/>
    </location>
</feature>
<dbReference type="Gene3D" id="3.10.310.20">
    <property type="entry name" value="DHHA2 domain"/>
    <property type="match status" value="1"/>
</dbReference>
<evidence type="ECO:0000256" key="1">
    <source>
        <dbReference type="ARBA" id="ARBA00001936"/>
    </source>
</evidence>
<evidence type="ECO:0000256" key="4">
    <source>
        <dbReference type="ARBA" id="ARBA00023211"/>
    </source>
</evidence>
<dbReference type="Gene3D" id="3.90.1640.10">
    <property type="entry name" value="inorganic pyrophosphatase (n-terminal core)"/>
    <property type="match status" value="1"/>
</dbReference>
<dbReference type="SMART" id="SM01131">
    <property type="entry name" value="DHHA2"/>
    <property type="match status" value="1"/>
</dbReference>
<reference evidence="9" key="2">
    <citation type="submission" date="2024-04" db="EMBL/GenBank/DDBJ databases">
        <authorList>
            <person name="Chen Y."/>
            <person name="Shah S."/>
            <person name="Dougan E. K."/>
            <person name="Thang M."/>
            <person name="Chan C."/>
        </authorList>
    </citation>
    <scope>NUCLEOTIDE SEQUENCE [LARGE SCALE GENOMIC DNA]</scope>
</reference>
<evidence type="ECO:0000313" key="11">
    <source>
        <dbReference type="Proteomes" id="UP001152797"/>
    </source>
</evidence>
<dbReference type="GO" id="GO:0005737">
    <property type="term" value="C:cytoplasm"/>
    <property type="evidence" value="ECO:0007669"/>
    <property type="project" value="InterPro"/>
</dbReference>
<feature type="signal peptide" evidence="6">
    <location>
        <begin position="1"/>
        <end position="18"/>
    </location>
</feature>
<gene>
    <name evidence="8" type="ORF">C1SCF055_LOCUS16695</name>
</gene>
<dbReference type="PROSITE" id="PS51257">
    <property type="entry name" value="PROKAR_LIPOPROTEIN"/>
    <property type="match status" value="1"/>
</dbReference>
<reference evidence="8" key="1">
    <citation type="submission" date="2022-10" db="EMBL/GenBank/DDBJ databases">
        <authorList>
            <person name="Chen Y."/>
            <person name="Dougan E. K."/>
            <person name="Chan C."/>
            <person name="Rhodes N."/>
            <person name="Thang M."/>
        </authorList>
    </citation>
    <scope>NUCLEOTIDE SEQUENCE</scope>
</reference>
<dbReference type="Proteomes" id="UP001152797">
    <property type="component" value="Unassembled WGS sequence"/>
</dbReference>
<dbReference type="Pfam" id="PF03372">
    <property type="entry name" value="Exo_endo_phos"/>
    <property type="match status" value="1"/>
</dbReference>
<dbReference type="SUPFAM" id="SSF64182">
    <property type="entry name" value="DHH phosphoesterases"/>
    <property type="match status" value="1"/>
</dbReference>
<dbReference type="AlphaFoldDB" id="A0A9P1CG57"/>
<dbReference type="InterPro" id="IPR036691">
    <property type="entry name" value="Endo/exonu/phosph_ase_sf"/>
</dbReference>
<keyword evidence="3" id="KW-0378">Hydrolase</keyword>
<evidence type="ECO:0000259" key="7">
    <source>
        <dbReference type="SMART" id="SM01131"/>
    </source>
</evidence>
<comment type="cofactor">
    <cofactor evidence="1">
        <name>Mn(2+)</name>
        <dbReference type="ChEBI" id="CHEBI:29035"/>
    </cofactor>
</comment>
<evidence type="ECO:0000256" key="2">
    <source>
        <dbReference type="ARBA" id="ARBA00022723"/>
    </source>
</evidence>
<feature type="region of interest" description="Disordered" evidence="5">
    <location>
        <begin position="52"/>
        <end position="86"/>
    </location>
</feature>
<evidence type="ECO:0000256" key="6">
    <source>
        <dbReference type="SAM" id="SignalP"/>
    </source>
</evidence>
<accession>A0A9P1CG57</accession>
<dbReference type="PANTHER" id="PTHR12112:SF39">
    <property type="entry name" value="EG:152A3.5 PROTEIN (FBGN0003116_PN PROTEIN)"/>
    <property type="match status" value="1"/>
</dbReference>
<dbReference type="EMBL" id="CAMXCT020001391">
    <property type="protein sequence ID" value="CAL1143011.1"/>
    <property type="molecule type" value="Genomic_DNA"/>
</dbReference>
<dbReference type="InterPro" id="IPR001667">
    <property type="entry name" value="DDH_dom"/>
</dbReference>
<dbReference type="Pfam" id="PF01368">
    <property type="entry name" value="DHH"/>
    <property type="match status" value="1"/>
</dbReference>
<keyword evidence="4" id="KW-0464">Manganese</keyword>
<name>A0A9P1CG57_9DINO</name>
<keyword evidence="2" id="KW-0479">Metal-binding</keyword>
<dbReference type="GO" id="GO:0046872">
    <property type="term" value="F:metal ion binding"/>
    <property type="evidence" value="ECO:0007669"/>
    <property type="project" value="UniProtKB-KW"/>
</dbReference>
<evidence type="ECO:0000313" key="10">
    <source>
        <dbReference type="EMBL" id="CAL4776948.1"/>
    </source>
</evidence>
<dbReference type="PANTHER" id="PTHR12112">
    <property type="entry name" value="BNIP - RELATED"/>
    <property type="match status" value="1"/>
</dbReference>
<protein>
    <submittedName>
        <fullName evidence="10">Exopolyphosphatase PRUNE1</fullName>
    </submittedName>
</protein>
<keyword evidence="6" id="KW-0732">Signal</keyword>
<keyword evidence="11" id="KW-1185">Reference proteome</keyword>
<dbReference type="Gene3D" id="3.60.10.10">
    <property type="entry name" value="Endonuclease/exonuclease/phosphatase"/>
    <property type="match status" value="1"/>
</dbReference>
<dbReference type="SUPFAM" id="SSF56219">
    <property type="entry name" value="DNase I-like"/>
    <property type="match status" value="1"/>
</dbReference>
<dbReference type="InterPro" id="IPR004097">
    <property type="entry name" value="DHHA2"/>
</dbReference>
<organism evidence="8">
    <name type="scientific">Cladocopium goreaui</name>
    <dbReference type="NCBI Taxonomy" id="2562237"/>
    <lineage>
        <taxon>Eukaryota</taxon>
        <taxon>Sar</taxon>
        <taxon>Alveolata</taxon>
        <taxon>Dinophyceae</taxon>
        <taxon>Suessiales</taxon>
        <taxon>Symbiodiniaceae</taxon>
        <taxon>Cladocopium</taxon>
    </lineage>
</organism>
<proteinExistence type="predicted"/>
<evidence type="ECO:0000313" key="9">
    <source>
        <dbReference type="EMBL" id="CAL1143011.1"/>
    </source>
</evidence>
<sequence>MALLRVVTLGCSIYTACACGSCETFTKETVGGQLLQRRIYKKSVLLTDDHLEAQTEGDDDDDDGDDEPLPVFDNSPGQNGNGKPLSACQGSCDSDEDCEGDLQCIKPKFVGWDGIVPGCRSDGFNKPLWAFKYCAPTPPEEPTPPPPAAPSVIAADCPAGSTCARLMAFNVYYAQLGSASRMEGIASAVAEMTPDIAVITEQWSEQRQILEKIRQKTSRHYEFCRGGQQEKWWDGDILYRADLFELEEDSVMDWGSNRGLSWAVLRHISSNQKVLVYGAHPVCCGNEKIHLQNAIDFSKHAKKKVEEHPNTPIIIMGDFNALEDWKSTKLYLGEVVHDKGQEFKLRFKFKDSFRDANAQYVDATTHSSGARLDYIFLERGDERRTNPIAQGFHTMRSWIWRQAPGESDHYPILADADASAELLEELPSGELLVAVGEDALKLFGSSMRLATPAPATALQRRLRRSCSPSASIGALIFLAGLGVRRFSSVTSREHWMAAPFDGRPQVFVVGNEAADVDSLVSAYAMAQLLNSSETQAIALAQIPREEFRLRGDAVALFRDAGSQVMADGSPVAMTFWDEVPWEQVDQLEQRSLALVDHNKMTEQVAAHFDGKLVTHVLDHHAGGIAYPDASNVIDESLGSCCSLVVERFAAVSDDSKLSKELGVLMAGAILLDCRNFDKDAKKGTARDVAALKHLKTTLEVPPKKEGPWYKELMEARKDVAHLSVRDLMLLDMKVVTLRALRVAVCSIFRTATEMVHQAGGAEEVTKVARVLSEDRGYDVVILLFNKDKSMGKRRALAFIPLDSADASAAALCSDIVQQMFGTPGNLPEELRENPLYQTQGLVKDGFQMEELKELQPLNVYSLKGDVSRKTVLPFATMVAK</sequence>
<dbReference type="EMBL" id="CAMXCT030001391">
    <property type="protein sequence ID" value="CAL4776948.1"/>
    <property type="molecule type" value="Genomic_DNA"/>
</dbReference>
<dbReference type="InterPro" id="IPR005135">
    <property type="entry name" value="Endo/exonuclease/phosphatase"/>
</dbReference>
<dbReference type="InterPro" id="IPR038763">
    <property type="entry name" value="DHH_sf"/>
</dbReference>
<evidence type="ECO:0000313" key="8">
    <source>
        <dbReference type="EMBL" id="CAI3989636.1"/>
    </source>
</evidence>
<feature type="chain" id="PRO_5043270431" evidence="6">
    <location>
        <begin position="19"/>
        <end position="880"/>
    </location>
</feature>
<evidence type="ECO:0000256" key="5">
    <source>
        <dbReference type="SAM" id="MobiDB-lite"/>
    </source>
</evidence>